<evidence type="ECO:0000256" key="6">
    <source>
        <dbReference type="PROSITE-ProRule" id="PRU00433"/>
    </source>
</evidence>
<keyword evidence="5 6" id="KW-0408">Iron</keyword>
<dbReference type="PANTHER" id="PTHR40942">
    <property type="match status" value="1"/>
</dbReference>
<protein>
    <submittedName>
        <fullName evidence="9">Cytochrome c5, putative</fullName>
    </submittedName>
</protein>
<evidence type="ECO:0000313" key="9">
    <source>
        <dbReference type="EMBL" id="CAL17987.1"/>
    </source>
</evidence>
<dbReference type="InterPro" id="IPR009056">
    <property type="entry name" value="Cyt_c-like_dom"/>
</dbReference>
<dbReference type="EMBL" id="AM286690">
    <property type="protein sequence ID" value="CAL17987.1"/>
    <property type="molecule type" value="Genomic_DNA"/>
</dbReference>
<evidence type="ECO:0000256" key="4">
    <source>
        <dbReference type="ARBA" id="ARBA00022982"/>
    </source>
</evidence>
<dbReference type="RefSeq" id="WP_011589810.1">
    <property type="nucleotide sequence ID" value="NC_008260.1"/>
</dbReference>
<feature type="signal peptide" evidence="7">
    <location>
        <begin position="1"/>
        <end position="19"/>
    </location>
</feature>
<gene>
    <name evidence="9" type="ordered locus">ABO_2539</name>
</gene>
<feature type="chain" id="PRO_5004178739" evidence="7">
    <location>
        <begin position="20"/>
        <end position="119"/>
    </location>
</feature>
<feature type="domain" description="Cytochrome c" evidence="8">
    <location>
        <begin position="33"/>
        <end position="116"/>
    </location>
</feature>
<evidence type="ECO:0000259" key="8">
    <source>
        <dbReference type="PROSITE" id="PS51007"/>
    </source>
</evidence>
<organism evidence="9 10">
    <name type="scientific">Alcanivorax borkumensis (strain ATCC 700651 / DSM 11573 / NCIMB 13689 / SK2)</name>
    <dbReference type="NCBI Taxonomy" id="393595"/>
    <lineage>
        <taxon>Bacteria</taxon>
        <taxon>Pseudomonadati</taxon>
        <taxon>Pseudomonadota</taxon>
        <taxon>Gammaproteobacteria</taxon>
        <taxon>Oceanospirillales</taxon>
        <taxon>Alcanivoracaceae</taxon>
        <taxon>Alcanivorax</taxon>
    </lineage>
</organism>
<accession>Q0VLG1</accession>
<keyword evidence="2 6" id="KW-0349">Heme</keyword>
<keyword evidence="3 6" id="KW-0479">Metal-binding</keyword>
<dbReference type="PROSITE" id="PS51007">
    <property type="entry name" value="CYTC"/>
    <property type="match status" value="1"/>
</dbReference>
<dbReference type="Pfam" id="PF13442">
    <property type="entry name" value="Cytochrome_CBB3"/>
    <property type="match status" value="1"/>
</dbReference>
<keyword evidence="4" id="KW-0249">Electron transport</keyword>
<keyword evidence="1" id="KW-0813">Transport</keyword>
<evidence type="ECO:0000256" key="1">
    <source>
        <dbReference type="ARBA" id="ARBA00022448"/>
    </source>
</evidence>
<evidence type="ECO:0000256" key="7">
    <source>
        <dbReference type="SAM" id="SignalP"/>
    </source>
</evidence>
<keyword evidence="7" id="KW-0732">Signal</keyword>
<name>Q0VLG1_ALCBS</name>
<dbReference type="Proteomes" id="UP000008871">
    <property type="component" value="Chromosome"/>
</dbReference>
<keyword evidence="10" id="KW-1185">Reference proteome</keyword>
<reference evidence="9 10" key="1">
    <citation type="journal article" date="2006" name="Nat. Biotechnol.">
        <title>Genome sequence of the ubiquitous hydrocarbon-degrading marine bacterium Alcanivorax borkumensis.</title>
        <authorList>
            <person name="Schneiker S."/>
            <person name="Martins dos Santos V.A.P."/>
            <person name="Bartels D."/>
            <person name="Bekel T."/>
            <person name="Brecht M."/>
            <person name="Buhrmester J."/>
            <person name="Chernikova T.N."/>
            <person name="Denaro R."/>
            <person name="Ferrer M."/>
            <person name="Gertler C."/>
            <person name="Goesmann A."/>
            <person name="Golyshina O.V."/>
            <person name="Kaminski F."/>
            <person name="Khachane A.N."/>
            <person name="Lang S."/>
            <person name="Linke B."/>
            <person name="McHardy A.C."/>
            <person name="Meyer F."/>
            <person name="Nechitaylo T."/>
            <person name="Puehler A."/>
            <person name="Regenhardt D."/>
            <person name="Rupp O."/>
            <person name="Sabirova J.S."/>
            <person name="Selbitschka W."/>
            <person name="Yakimov M.M."/>
            <person name="Timmis K.N."/>
            <person name="Vorhoelter F.-J."/>
            <person name="Weidner S."/>
            <person name="Kaiser O."/>
            <person name="Golyshin P.N."/>
        </authorList>
    </citation>
    <scope>NUCLEOTIDE SEQUENCE [LARGE SCALE GENOMIC DNA]</scope>
    <source>
        <strain evidence="10">ATCC 700651 / DSM 11573 / NCIMB 13689 / SK2</strain>
    </source>
</reference>
<dbReference type="InterPro" id="IPR036909">
    <property type="entry name" value="Cyt_c-like_dom_sf"/>
</dbReference>
<evidence type="ECO:0000256" key="5">
    <source>
        <dbReference type="ARBA" id="ARBA00023004"/>
    </source>
</evidence>
<dbReference type="KEGG" id="abo:ABO_2539"/>
<dbReference type="InterPro" id="IPR002323">
    <property type="entry name" value="Cyt_CIE"/>
</dbReference>
<dbReference type="GO" id="GO:0020037">
    <property type="term" value="F:heme binding"/>
    <property type="evidence" value="ECO:0007669"/>
    <property type="project" value="InterPro"/>
</dbReference>
<sequence length="119" mass="12961">MQKLYWYSIAMVLPVLWLAGCSDDSAPANGPAQQARDGAQLYRQYCVTCHGSGALGAPGVGKEHRPYWSHEIEEDGFDALVLDAINGFNSMPPRGGCFDCSDDEIRSTVIYMLNKSGAK</sequence>
<dbReference type="Gene3D" id="1.10.760.10">
    <property type="entry name" value="Cytochrome c-like domain"/>
    <property type="match status" value="1"/>
</dbReference>
<evidence type="ECO:0000256" key="2">
    <source>
        <dbReference type="ARBA" id="ARBA00022617"/>
    </source>
</evidence>
<dbReference type="PROSITE" id="PS51257">
    <property type="entry name" value="PROKAR_LIPOPROTEIN"/>
    <property type="match status" value="1"/>
</dbReference>
<dbReference type="GO" id="GO:0009055">
    <property type="term" value="F:electron transfer activity"/>
    <property type="evidence" value="ECO:0007669"/>
    <property type="project" value="InterPro"/>
</dbReference>
<dbReference type="STRING" id="393595.ABO_2539"/>
<dbReference type="PANTHER" id="PTHR40942:SF4">
    <property type="entry name" value="CYTOCHROME C5"/>
    <property type="match status" value="1"/>
</dbReference>
<dbReference type="HOGENOM" id="CLU_082349_3_1_6"/>
<dbReference type="AlphaFoldDB" id="Q0VLG1"/>
<dbReference type="GO" id="GO:0005506">
    <property type="term" value="F:iron ion binding"/>
    <property type="evidence" value="ECO:0007669"/>
    <property type="project" value="InterPro"/>
</dbReference>
<evidence type="ECO:0000313" key="10">
    <source>
        <dbReference type="Proteomes" id="UP000008871"/>
    </source>
</evidence>
<dbReference type="PRINTS" id="PR00607">
    <property type="entry name" value="CYTCHROMECIE"/>
</dbReference>
<evidence type="ECO:0000256" key="3">
    <source>
        <dbReference type="ARBA" id="ARBA00022723"/>
    </source>
</evidence>
<dbReference type="eggNOG" id="COG3245">
    <property type="taxonomic scope" value="Bacteria"/>
</dbReference>
<dbReference type="SUPFAM" id="SSF46626">
    <property type="entry name" value="Cytochrome c"/>
    <property type="match status" value="1"/>
</dbReference>
<proteinExistence type="predicted"/>